<reference evidence="4" key="1">
    <citation type="submission" date="2016-03" db="EMBL/GenBank/DDBJ databases">
        <title>Mechanisms controlling the formation of the plant cell surface in tip-growing cells are functionally conserved among land plants.</title>
        <authorList>
            <person name="Honkanen S."/>
            <person name="Jones V.A."/>
            <person name="Morieri G."/>
            <person name="Champion C."/>
            <person name="Hetherington A.J."/>
            <person name="Kelly S."/>
            <person name="Saint-Marcoux D."/>
            <person name="Proust H."/>
            <person name="Prescott H."/>
            <person name="Dolan L."/>
        </authorList>
    </citation>
    <scope>NUCLEOTIDE SEQUENCE [LARGE SCALE GENOMIC DNA]</scope>
    <source>
        <tissue evidence="4">Whole gametophyte</tissue>
    </source>
</reference>
<dbReference type="AlphaFoldDB" id="A0A176VVY9"/>
<dbReference type="GO" id="GO:0008270">
    <property type="term" value="F:zinc ion binding"/>
    <property type="evidence" value="ECO:0007669"/>
    <property type="project" value="UniProtKB-KW"/>
</dbReference>
<evidence type="ECO:0000256" key="2">
    <source>
        <dbReference type="SAM" id="Phobius"/>
    </source>
</evidence>
<evidence type="ECO:0000256" key="1">
    <source>
        <dbReference type="SAM" id="MobiDB-lite"/>
    </source>
</evidence>
<feature type="region of interest" description="Disordered" evidence="1">
    <location>
        <begin position="246"/>
        <end position="277"/>
    </location>
</feature>
<dbReference type="GO" id="GO:0016020">
    <property type="term" value="C:membrane"/>
    <property type="evidence" value="ECO:0007669"/>
    <property type="project" value="UniProtKB-SubCell"/>
</dbReference>
<evidence type="ECO:0000313" key="4">
    <source>
        <dbReference type="EMBL" id="OAE24531.1"/>
    </source>
</evidence>
<dbReference type="EMBL" id="LVLJ01002571">
    <property type="protein sequence ID" value="OAE24531.1"/>
    <property type="molecule type" value="Genomic_DNA"/>
</dbReference>
<dbReference type="InterPro" id="IPR058730">
    <property type="entry name" value="U-box_ZFPL1-like"/>
</dbReference>
<proteinExistence type="predicted"/>
<protein>
    <recommendedName>
        <fullName evidence="3">ZFPL1-like U-box domain-containing protein</fullName>
    </recommendedName>
</protein>
<name>A0A176VVY9_MARPO</name>
<evidence type="ECO:0000313" key="5">
    <source>
        <dbReference type="Proteomes" id="UP000077202"/>
    </source>
</evidence>
<feature type="domain" description="ZFPL1-like U-box" evidence="3">
    <location>
        <begin position="110"/>
        <end position="164"/>
    </location>
</feature>
<accession>A0A176VVY9</accession>
<feature type="compositionally biased region" description="Low complexity" evidence="1">
    <location>
        <begin position="252"/>
        <end position="272"/>
    </location>
</feature>
<keyword evidence="5" id="KW-1185">Reference proteome</keyword>
<keyword evidence="2" id="KW-1133">Transmembrane helix</keyword>
<dbReference type="GO" id="GO:0005794">
    <property type="term" value="C:Golgi apparatus"/>
    <property type="evidence" value="ECO:0007669"/>
    <property type="project" value="TreeGrafter"/>
</dbReference>
<feature type="region of interest" description="Disordered" evidence="1">
    <location>
        <begin position="351"/>
        <end position="379"/>
    </location>
</feature>
<organism evidence="4 5">
    <name type="scientific">Marchantia polymorpha subsp. ruderalis</name>
    <dbReference type="NCBI Taxonomy" id="1480154"/>
    <lineage>
        <taxon>Eukaryota</taxon>
        <taxon>Viridiplantae</taxon>
        <taxon>Streptophyta</taxon>
        <taxon>Embryophyta</taxon>
        <taxon>Marchantiophyta</taxon>
        <taxon>Marchantiopsida</taxon>
        <taxon>Marchantiidae</taxon>
        <taxon>Marchantiales</taxon>
        <taxon>Marchantiaceae</taxon>
        <taxon>Marchantia</taxon>
    </lineage>
</organism>
<dbReference type="InterPro" id="IPR039043">
    <property type="entry name" value="ZFPL1"/>
</dbReference>
<keyword evidence="2" id="KW-0812">Transmembrane</keyword>
<dbReference type="PANTHER" id="PTHR12981">
    <property type="entry name" value="ZINC FINGER PROTEIN-LIKE 1"/>
    <property type="match status" value="1"/>
</dbReference>
<sequence>MLWFGASQATKLYCFVHKAPVKTYSEWVIDGDYDWPPKCGLCQQVLQETDDTTRLGCFRECPAYVGKLNLVILQFVCTVSKFVQASDVALVHFSHELKASLTAVFVVKLLDILHSHCLEAHLRSFPPHTAPAGYVCPSCSTPIWPPKLVKDGSSGLHTKLKQIIQQSDVATTLLGSDNKLVSGQKSPAPPAFSNAPLVSVGNSSAAEESGPTTAGSAGTSLEADGLIGGYATPSNEIVKENVMGSTSGSVLEGEASSSSGPGSSSNPSAVSGLQHFNKSGPVSMQQLLQNGAMARKNSLRGDNMSPSASMGYDDDEDGSYRKYNRRGPFYRQILRTFLPFWSPALPTLPVTAPSHKDSRGAPAAEDLIDGRPRRKQRNSSSMDSRKLLLWFAIMSCMATALLLYYRLAQGLVNSANDDILQGEEQ</sequence>
<feature type="compositionally biased region" description="Polar residues" evidence="1">
    <location>
        <begin position="200"/>
        <end position="219"/>
    </location>
</feature>
<comment type="caution">
    <text evidence="4">The sequence shown here is derived from an EMBL/GenBank/DDBJ whole genome shotgun (WGS) entry which is preliminary data.</text>
</comment>
<dbReference type="PANTHER" id="PTHR12981:SF0">
    <property type="entry name" value="ZINC FINGER PROTEIN-LIKE 1"/>
    <property type="match status" value="1"/>
</dbReference>
<feature type="region of interest" description="Disordered" evidence="1">
    <location>
        <begin position="181"/>
        <end position="220"/>
    </location>
</feature>
<feature type="transmembrane region" description="Helical" evidence="2">
    <location>
        <begin position="387"/>
        <end position="407"/>
    </location>
</feature>
<keyword evidence="2" id="KW-0472">Membrane</keyword>
<feature type="region of interest" description="Disordered" evidence="1">
    <location>
        <begin position="297"/>
        <end position="317"/>
    </location>
</feature>
<evidence type="ECO:0000259" key="3">
    <source>
        <dbReference type="Pfam" id="PF25998"/>
    </source>
</evidence>
<dbReference type="Proteomes" id="UP000077202">
    <property type="component" value="Unassembled WGS sequence"/>
</dbReference>
<gene>
    <name evidence="4" type="ORF">AXG93_2415s1100</name>
</gene>
<dbReference type="Pfam" id="PF25998">
    <property type="entry name" value="U-box_ZFPL1"/>
    <property type="match status" value="1"/>
</dbReference>